<evidence type="ECO:0000313" key="9">
    <source>
        <dbReference type="EMBL" id="TQM02172.1"/>
    </source>
</evidence>
<keyword evidence="9" id="KW-0413">Isomerase</keyword>
<dbReference type="GO" id="GO:0016853">
    <property type="term" value="F:isomerase activity"/>
    <property type="evidence" value="ECO:0007669"/>
    <property type="project" value="UniProtKB-KW"/>
</dbReference>
<feature type="transmembrane region" description="Helical" evidence="7">
    <location>
        <begin position="36"/>
        <end position="55"/>
    </location>
</feature>
<dbReference type="CDD" id="cd02972">
    <property type="entry name" value="DsbA_family"/>
    <property type="match status" value="1"/>
</dbReference>
<evidence type="ECO:0000259" key="8">
    <source>
        <dbReference type="Pfam" id="PF13462"/>
    </source>
</evidence>
<dbReference type="Pfam" id="PF13462">
    <property type="entry name" value="Thioredoxin_4"/>
    <property type="match status" value="1"/>
</dbReference>
<feature type="region of interest" description="Disordered" evidence="6">
    <location>
        <begin position="1"/>
        <end position="26"/>
    </location>
</feature>
<dbReference type="RefSeq" id="WP_142063826.1">
    <property type="nucleotide sequence ID" value="NZ_VFPA01000007.1"/>
</dbReference>
<organism evidence="9 10">
    <name type="scientific">Pseudonocardia kunmingensis</name>
    <dbReference type="NCBI Taxonomy" id="630975"/>
    <lineage>
        <taxon>Bacteria</taxon>
        <taxon>Bacillati</taxon>
        <taxon>Actinomycetota</taxon>
        <taxon>Actinomycetes</taxon>
        <taxon>Pseudonocardiales</taxon>
        <taxon>Pseudonocardiaceae</taxon>
        <taxon>Pseudonocardia</taxon>
    </lineage>
</organism>
<dbReference type="GO" id="GO:0016491">
    <property type="term" value="F:oxidoreductase activity"/>
    <property type="evidence" value="ECO:0007669"/>
    <property type="project" value="UniProtKB-KW"/>
</dbReference>
<evidence type="ECO:0000256" key="4">
    <source>
        <dbReference type="ARBA" id="ARBA00023157"/>
    </source>
</evidence>
<keyword evidence="10" id="KW-1185">Reference proteome</keyword>
<dbReference type="PANTHER" id="PTHR13887">
    <property type="entry name" value="GLUTATHIONE S-TRANSFERASE KAPPA"/>
    <property type="match status" value="1"/>
</dbReference>
<protein>
    <submittedName>
        <fullName evidence="9">Protein-disulfide isomerase</fullName>
    </submittedName>
</protein>
<dbReference type="Gene3D" id="3.40.30.10">
    <property type="entry name" value="Glutaredoxin"/>
    <property type="match status" value="1"/>
</dbReference>
<evidence type="ECO:0000313" key="10">
    <source>
        <dbReference type="Proteomes" id="UP000315677"/>
    </source>
</evidence>
<accession>A0A543CYJ8</accession>
<keyword evidence="3" id="KW-0560">Oxidoreductase</keyword>
<dbReference type="SUPFAM" id="SSF52833">
    <property type="entry name" value="Thioredoxin-like"/>
    <property type="match status" value="1"/>
</dbReference>
<evidence type="ECO:0000256" key="5">
    <source>
        <dbReference type="ARBA" id="ARBA00023284"/>
    </source>
</evidence>
<reference evidence="9 10" key="1">
    <citation type="submission" date="2019-06" db="EMBL/GenBank/DDBJ databases">
        <title>Sequencing the genomes of 1000 actinobacteria strains.</title>
        <authorList>
            <person name="Klenk H.-P."/>
        </authorList>
    </citation>
    <scope>NUCLEOTIDE SEQUENCE [LARGE SCALE GENOMIC DNA]</scope>
    <source>
        <strain evidence="9 10">DSM 45301</strain>
    </source>
</reference>
<name>A0A543CYJ8_9PSEU</name>
<keyword evidence="7" id="KW-1133">Transmembrane helix</keyword>
<keyword evidence="7" id="KW-0812">Transmembrane</keyword>
<evidence type="ECO:0000256" key="7">
    <source>
        <dbReference type="SAM" id="Phobius"/>
    </source>
</evidence>
<evidence type="ECO:0000256" key="3">
    <source>
        <dbReference type="ARBA" id="ARBA00023002"/>
    </source>
</evidence>
<sequence>MGGASRNEKRRKQEEADQRLAAAGIQRPQKPNRTPLYVVGGVLAVAVVVGIVLLVSRGTGGGVEATYTTTADGAVVTAGEGPVVVDVYEDYLCPACERFEERYGDEMTTALNEGQITVRYHSIAILDELTTPPGYSTRAANAALCSVPAGIFPQYHGTLFDEQPAEGGAGLTDDQLVSFGTDLGAQGEFAECVRSGANTSAVEAATAQAIENPALQNANGSFGTPTVLLDGQRVDLNDTEWLQKAIG</sequence>
<comment type="caution">
    <text evidence="9">The sequence shown here is derived from an EMBL/GenBank/DDBJ whole genome shotgun (WGS) entry which is preliminary data.</text>
</comment>
<keyword evidence="7" id="KW-0472">Membrane</keyword>
<keyword evidence="4" id="KW-1015">Disulfide bond</keyword>
<proteinExistence type="inferred from homology"/>
<dbReference type="InterPro" id="IPR012336">
    <property type="entry name" value="Thioredoxin-like_fold"/>
</dbReference>
<dbReference type="OrthoDB" id="117402at2"/>
<keyword evidence="5" id="KW-0676">Redox-active center</keyword>
<keyword evidence="2" id="KW-0732">Signal</keyword>
<dbReference type="InterPro" id="IPR036249">
    <property type="entry name" value="Thioredoxin-like_sf"/>
</dbReference>
<gene>
    <name evidence="9" type="ORF">FB558_8036</name>
</gene>
<dbReference type="PANTHER" id="PTHR13887:SF14">
    <property type="entry name" value="DISULFIDE BOND FORMATION PROTEIN D"/>
    <property type="match status" value="1"/>
</dbReference>
<dbReference type="AlphaFoldDB" id="A0A543CYJ8"/>
<comment type="similarity">
    <text evidence="1">Belongs to the thioredoxin family. DsbA subfamily.</text>
</comment>
<dbReference type="Proteomes" id="UP000315677">
    <property type="component" value="Unassembled WGS sequence"/>
</dbReference>
<evidence type="ECO:0000256" key="1">
    <source>
        <dbReference type="ARBA" id="ARBA00005791"/>
    </source>
</evidence>
<evidence type="ECO:0000256" key="2">
    <source>
        <dbReference type="ARBA" id="ARBA00022729"/>
    </source>
</evidence>
<feature type="domain" description="Thioredoxin-like fold" evidence="8">
    <location>
        <begin position="80"/>
        <end position="246"/>
    </location>
</feature>
<dbReference type="EMBL" id="VFPA01000007">
    <property type="protein sequence ID" value="TQM02172.1"/>
    <property type="molecule type" value="Genomic_DNA"/>
</dbReference>
<evidence type="ECO:0000256" key="6">
    <source>
        <dbReference type="SAM" id="MobiDB-lite"/>
    </source>
</evidence>